<dbReference type="InterPro" id="IPR002182">
    <property type="entry name" value="NB-ARC"/>
</dbReference>
<feature type="domain" description="Disease resistance protein winged helix" evidence="8">
    <location>
        <begin position="726"/>
        <end position="797"/>
    </location>
</feature>
<dbReference type="GO" id="GO:0009626">
    <property type="term" value="P:plant-type hypersensitive response"/>
    <property type="evidence" value="ECO:0007669"/>
    <property type="project" value="UniProtKB-ARBA"/>
</dbReference>
<dbReference type="Pfam" id="PF23559">
    <property type="entry name" value="WHD_DRP"/>
    <property type="match status" value="1"/>
</dbReference>
<dbReference type="GO" id="GO:0042742">
    <property type="term" value="P:defense response to bacterium"/>
    <property type="evidence" value="ECO:0007669"/>
    <property type="project" value="UniProtKB-ARBA"/>
</dbReference>
<evidence type="ECO:0000259" key="7">
    <source>
        <dbReference type="Pfam" id="PF00931"/>
    </source>
</evidence>
<dbReference type="Pfam" id="PF01535">
    <property type="entry name" value="PPR"/>
    <property type="match status" value="4"/>
</dbReference>
<evidence type="ECO:0000256" key="1">
    <source>
        <dbReference type="ARBA" id="ARBA00022737"/>
    </source>
</evidence>
<evidence type="ECO:0000259" key="9">
    <source>
        <dbReference type="Pfam" id="PF23598"/>
    </source>
</evidence>
<keyword evidence="2" id="KW-0611">Plant defense</keyword>
<evidence type="ECO:0000256" key="6">
    <source>
        <dbReference type="SAM" id="SignalP"/>
    </source>
</evidence>
<feature type="chain" id="PRO_5002349317" description="NB-ARC domain-containing protein" evidence="6">
    <location>
        <begin position="24"/>
        <end position="1270"/>
    </location>
</feature>
<dbReference type="Gene3D" id="3.80.10.10">
    <property type="entry name" value="Ribonuclease Inhibitor"/>
    <property type="match status" value="1"/>
</dbReference>
<evidence type="ECO:0000256" key="3">
    <source>
        <dbReference type="ARBA" id="ARBA00022946"/>
    </source>
</evidence>
<feature type="signal peptide" evidence="6">
    <location>
        <begin position="1"/>
        <end position="23"/>
    </location>
</feature>
<accession>A0A0D9X154</accession>
<reference evidence="11" key="2">
    <citation type="submission" date="2013-12" db="EMBL/GenBank/DDBJ databases">
        <authorList>
            <person name="Yu Y."/>
            <person name="Lee S."/>
            <person name="de Baynast K."/>
            <person name="Wissotski M."/>
            <person name="Liu L."/>
            <person name="Talag J."/>
            <person name="Goicoechea J."/>
            <person name="Angelova A."/>
            <person name="Jetty R."/>
            <person name="Kudrna D."/>
            <person name="Golser W."/>
            <person name="Rivera L."/>
            <person name="Zhang J."/>
            <person name="Wing R."/>
        </authorList>
    </citation>
    <scope>NUCLEOTIDE SEQUENCE</scope>
</reference>
<organism evidence="10 11">
    <name type="scientific">Leersia perrieri</name>
    <dbReference type="NCBI Taxonomy" id="77586"/>
    <lineage>
        <taxon>Eukaryota</taxon>
        <taxon>Viridiplantae</taxon>
        <taxon>Streptophyta</taxon>
        <taxon>Embryophyta</taxon>
        <taxon>Tracheophyta</taxon>
        <taxon>Spermatophyta</taxon>
        <taxon>Magnoliopsida</taxon>
        <taxon>Liliopsida</taxon>
        <taxon>Poales</taxon>
        <taxon>Poaceae</taxon>
        <taxon>BOP clade</taxon>
        <taxon>Oryzoideae</taxon>
        <taxon>Oryzeae</taxon>
        <taxon>Oryzinae</taxon>
        <taxon>Leersia</taxon>
    </lineage>
</organism>
<dbReference type="InterPro" id="IPR036388">
    <property type="entry name" value="WH-like_DNA-bd_sf"/>
</dbReference>
<dbReference type="InterPro" id="IPR011990">
    <property type="entry name" value="TPR-like_helical_dom_sf"/>
</dbReference>
<dbReference type="InterPro" id="IPR027417">
    <property type="entry name" value="P-loop_NTPase"/>
</dbReference>
<dbReference type="AlphaFoldDB" id="A0A0D9X154"/>
<name>A0A0D9X154_9ORYZ</name>
<dbReference type="InterPro" id="IPR055414">
    <property type="entry name" value="LRR_R13L4/SHOC2-like"/>
</dbReference>
<dbReference type="GO" id="GO:0002758">
    <property type="term" value="P:innate immune response-activating signaling pathway"/>
    <property type="evidence" value="ECO:0007669"/>
    <property type="project" value="UniProtKB-ARBA"/>
</dbReference>
<dbReference type="Gene3D" id="3.40.50.300">
    <property type="entry name" value="P-loop containing nucleotide triphosphate hydrolases"/>
    <property type="match status" value="1"/>
</dbReference>
<feature type="repeat" description="PPR" evidence="4">
    <location>
        <begin position="289"/>
        <end position="323"/>
    </location>
</feature>
<dbReference type="Pfam" id="PF23598">
    <property type="entry name" value="LRR_14"/>
    <property type="match status" value="1"/>
</dbReference>
<dbReference type="Pfam" id="PF00931">
    <property type="entry name" value="NB-ARC"/>
    <property type="match status" value="1"/>
</dbReference>
<dbReference type="Proteomes" id="UP000032180">
    <property type="component" value="Chromosome 7"/>
</dbReference>
<protein>
    <recommendedName>
        <fullName evidence="12">NB-ARC domain-containing protein</fullName>
    </recommendedName>
</protein>
<evidence type="ECO:0000313" key="11">
    <source>
        <dbReference type="Proteomes" id="UP000032180"/>
    </source>
</evidence>
<feature type="region of interest" description="Disordered" evidence="5">
    <location>
        <begin position="20"/>
        <end position="39"/>
    </location>
</feature>
<keyword evidence="3" id="KW-0809">Transit peptide</keyword>
<dbReference type="PANTHER" id="PTHR23155:SF1001">
    <property type="entry name" value="OS07G0599100 PROTEIN"/>
    <property type="match status" value="1"/>
</dbReference>
<dbReference type="Gene3D" id="1.10.10.10">
    <property type="entry name" value="Winged helix-like DNA-binding domain superfamily/Winged helix DNA-binding domain"/>
    <property type="match status" value="1"/>
</dbReference>
<evidence type="ECO:0000256" key="4">
    <source>
        <dbReference type="PROSITE-ProRule" id="PRU00708"/>
    </source>
</evidence>
<dbReference type="GO" id="GO:0043531">
    <property type="term" value="F:ADP binding"/>
    <property type="evidence" value="ECO:0007669"/>
    <property type="project" value="InterPro"/>
</dbReference>
<evidence type="ECO:0008006" key="12">
    <source>
        <dbReference type="Google" id="ProtNLM"/>
    </source>
</evidence>
<dbReference type="PANTHER" id="PTHR23155">
    <property type="entry name" value="DISEASE RESISTANCE PROTEIN RP"/>
    <property type="match status" value="1"/>
</dbReference>
<evidence type="ECO:0000256" key="5">
    <source>
        <dbReference type="SAM" id="MobiDB-lite"/>
    </source>
</evidence>
<dbReference type="NCBIfam" id="TIGR00756">
    <property type="entry name" value="PPR"/>
    <property type="match status" value="3"/>
</dbReference>
<dbReference type="PRINTS" id="PR00364">
    <property type="entry name" value="DISEASERSIST"/>
</dbReference>
<sequence>MPPRRFPIFPLHLRLLSTTSADASTPSPSPSPSPAPPRPTDKALLLRLCTILYQQQHAPDATLRRRLAALNLPFSDPSDLRELFLQAAARFPLSWRPVHRLLDHLTAAHGFSHSPATAARLVDVLAKSRNIDLLHFTLLSLPTELARSPSTLRAAVRGLAAAREVGKVSALVAIFPEAERLRILGFVTDVVCSVCRLPDVAEKVIKQAEHRHGVSRDARCCEMLVVAYCRAGMFSDACRVWNGMERRGIEPGAAAYEEIVVTLFKNNRVPDAMKVFDGMRRRGVSGGNRGGCYRAVVSWLCKEGRMWGAYMVFAEMVKRGVEVDGEVMGDLVYGLLARRKRAGEATEVFREMVARGCEPNMHTYIMLLQGHLGKRGRKGRDPLVNFESIFVGGLVKAGRTLQATKFVERTMWGGVDVPRFDYNKFLYYFSNEEGVLMFEEVGRRLKDVGHVDLGDIFLTYGACDFFTIRYSGSHLTSGTAGSSIVVYDAQANLLNIDSRITTLFPERRQLVGIEPRQENLVQWLLDKHVQQLQVISIFGFGGLGKTTLAMTTYESLSAKNGPFQYQAFVTVSQSFDVKVLMRDIFLQITQPIYQRSHHASTGASEASMEDLLKSMEAWSVGQLASILRQQLENKRYLIVLDDIWSVTAWEAKILGKCGGTPLAIVSIAGLLASKPVHSKDLWQKIYSSLGSELESSPSLERLKKILELSYNDLPYHLKTCFLYLSIYPEDHNIRRKSVLRRWVAERFVTEKRGLSVFEVAESYFDEFINRSIIQPVTTSCTGKVKTFRVHDVMLEIIVSKSIEQNFITPIGEQHTLVPQEKIRRLTVHSGGVKDIATRKMLYHVRSLSIYANGEILRFGLMKLLRILDLEDYKFLRNRDLKGFCRLFQLEYLNLRRTHITELPAKNTYYRTPCTNRESADVGDSGYKGDRHKVRFYNHNGLCPISEFWGFYVPNKLGNLDSLTTLAQVEITASTSHHIIELGKLSRLRKLGVLIFVDDDTTWVSLISALEYLSGSLCSLLLWRPSGAMNFDILDSLSRPPIFMKSINFRGQLKQLVLTLHATELSAKNDLKVLGRLPNLLYLRLHHSAYIGAEFAASELEFPSLRLLVIHLTMFEAWKAKFGKGSLPKLAKLELSLFEVASVQDISGIEFLLNLKEVSIHACQCNIMKVEQTAPSLRADAEKNINKPIITIEAKQYTEHSVVSATKGAIYTLLSLSWKLSFWEVSGFKGELQYFKDEMQSMIAFIQDLAERDEHSKLRFGRSKCIFLRVQ</sequence>
<feature type="compositionally biased region" description="Pro residues" evidence="5">
    <location>
        <begin position="27"/>
        <end position="38"/>
    </location>
</feature>
<dbReference type="FunFam" id="1.10.10.10:FF:000322">
    <property type="entry name" value="Probable disease resistance protein At1g63360"/>
    <property type="match status" value="1"/>
</dbReference>
<feature type="domain" description="Disease resistance R13L4/SHOC-2-like LRR" evidence="9">
    <location>
        <begin position="952"/>
        <end position="1188"/>
    </location>
</feature>
<proteinExistence type="predicted"/>
<dbReference type="Gene3D" id="1.25.40.10">
    <property type="entry name" value="Tetratricopeptide repeat domain"/>
    <property type="match status" value="2"/>
</dbReference>
<dbReference type="InterPro" id="IPR058922">
    <property type="entry name" value="WHD_DRP"/>
</dbReference>
<evidence type="ECO:0000256" key="2">
    <source>
        <dbReference type="ARBA" id="ARBA00022821"/>
    </source>
</evidence>
<dbReference type="InterPro" id="IPR002885">
    <property type="entry name" value="PPR_rpt"/>
</dbReference>
<dbReference type="SUPFAM" id="SSF52540">
    <property type="entry name" value="P-loop containing nucleoside triphosphate hydrolases"/>
    <property type="match status" value="1"/>
</dbReference>
<keyword evidence="6" id="KW-0732">Signal</keyword>
<dbReference type="SUPFAM" id="SSF52058">
    <property type="entry name" value="L domain-like"/>
    <property type="match status" value="1"/>
</dbReference>
<feature type="repeat" description="PPR" evidence="4">
    <location>
        <begin position="217"/>
        <end position="251"/>
    </location>
</feature>
<dbReference type="PROSITE" id="PS51375">
    <property type="entry name" value="PPR"/>
    <property type="match status" value="3"/>
</dbReference>
<keyword evidence="1" id="KW-0677">Repeat</keyword>
<keyword evidence="11" id="KW-1185">Reference proteome</keyword>
<feature type="repeat" description="PPR" evidence="4">
    <location>
        <begin position="324"/>
        <end position="359"/>
    </location>
</feature>
<feature type="domain" description="NB-ARC" evidence="7">
    <location>
        <begin position="517"/>
        <end position="651"/>
    </location>
</feature>
<dbReference type="Gramene" id="LPERR07G18330.1">
    <property type="protein sequence ID" value="LPERR07G18330.1"/>
    <property type="gene ID" value="LPERR07G18330"/>
</dbReference>
<dbReference type="InterPro" id="IPR044974">
    <property type="entry name" value="Disease_R_plants"/>
</dbReference>
<evidence type="ECO:0000259" key="8">
    <source>
        <dbReference type="Pfam" id="PF23559"/>
    </source>
</evidence>
<reference evidence="10" key="3">
    <citation type="submission" date="2015-04" db="UniProtKB">
        <authorList>
            <consortium name="EnsemblPlants"/>
        </authorList>
    </citation>
    <scope>IDENTIFICATION</scope>
</reference>
<reference evidence="10 11" key="1">
    <citation type="submission" date="2012-08" db="EMBL/GenBank/DDBJ databases">
        <title>Oryza genome evolution.</title>
        <authorList>
            <person name="Wing R.A."/>
        </authorList>
    </citation>
    <scope>NUCLEOTIDE SEQUENCE</scope>
</reference>
<evidence type="ECO:0000313" key="10">
    <source>
        <dbReference type="EnsemblPlants" id="LPERR07G18330.1"/>
    </source>
</evidence>
<dbReference type="InterPro" id="IPR032675">
    <property type="entry name" value="LRR_dom_sf"/>
</dbReference>
<dbReference type="EnsemblPlants" id="LPERR07G18330.1">
    <property type="protein sequence ID" value="LPERR07G18330.1"/>
    <property type="gene ID" value="LPERR07G18330"/>
</dbReference>